<dbReference type="GO" id="GO:0016491">
    <property type="term" value="F:oxidoreductase activity"/>
    <property type="evidence" value="ECO:0007669"/>
    <property type="project" value="InterPro"/>
</dbReference>
<name>A0A937XF75_UNCW3</name>
<dbReference type="InterPro" id="IPR012347">
    <property type="entry name" value="Ferritin-like"/>
</dbReference>
<dbReference type="Proteomes" id="UP000779900">
    <property type="component" value="Unassembled WGS sequence"/>
</dbReference>
<dbReference type="AlphaFoldDB" id="A0A937XF75"/>
<dbReference type="PANTHER" id="PTHR33531">
    <property type="entry name" value="RUBRERYTHRIN SUBFAMILY"/>
    <property type="match status" value="1"/>
</dbReference>
<dbReference type="EMBL" id="VGIR01000108">
    <property type="protein sequence ID" value="MBM3332615.1"/>
    <property type="molecule type" value="Genomic_DNA"/>
</dbReference>
<sequence>MTNPETIAALATALEAEKQSLHGYLRLAWETRDNSGKQMFIRLATDEFEHMRLLETWQAAKGPPPAIEPSAIERLVPRLSDKSLQIRGTRGQHQLDALLTALELERSARAFYEEQSGRAPAGPARDAFRRLAEMESAHHALIQTEIDYIRQDGFWFGLLEFTLESER</sequence>
<dbReference type="PANTHER" id="PTHR33531:SF10">
    <property type="entry name" value="BLR7895 PROTEIN"/>
    <property type="match status" value="1"/>
</dbReference>
<gene>
    <name evidence="2" type="ORF">FJY68_12350</name>
</gene>
<organism evidence="2 3">
    <name type="scientific">candidate division WOR-3 bacterium</name>
    <dbReference type="NCBI Taxonomy" id="2052148"/>
    <lineage>
        <taxon>Bacteria</taxon>
        <taxon>Bacteria division WOR-3</taxon>
    </lineage>
</organism>
<dbReference type="Pfam" id="PF02915">
    <property type="entry name" value="Rubrerythrin"/>
    <property type="match status" value="1"/>
</dbReference>
<accession>A0A937XF75</accession>
<proteinExistence type="predicted"/>
<feature type="domain" description="Rubrerythrin diiron-binding" evidence="1">
    <location>
        <begin position="96"/>
        <end position="145"/>
    </location>
</feature>
<evidence type="ECO:0000259" key="1">
    <source>
        <dbReference type="Pfam" id="PF02915"/>
    </source>
</evidence>
<dbReference type="InterPro" id="IPR009078">
    <property type="entry name" value="Ferritin-like_SF"/>
</dbReference>
<comment type="caution">
    <text evidence="2">The sequence shown here is derived from an EMBL/GenBank/DDBJ whole genome shotgun (WGS) entry which is preliminary data.</text>
</comment>
<evidence type="ECO:0000313" key="2">
    <source>
        <dbReference type="EMBL" id="MBM3332615.1"/>
    </source>
</evidence>
<dbReference type="SUPFAM" id="SSF47240">
    <property type="entry name" value="Ferritin-like"/>
    <property type="match status" value="1"/>
</dbReference>
<protein>
    <submittedName>
        <fullName evidence="2">Rubrerythrin</fullName>
    </submittedName>
</protein>
<dbReference type="CDD" id="cd01045">
    <property type="entry name" value="Ferritin_like_AB"/>
    <property type="match status" value="1"/>
</dbReference>
<reference evidence="2" key="1">
    <citation type="submission" date="2019-03" db="EMBL/GenBank/DDBJ databases">
        <title>Lake Tanganyika Metagenome-Assembled Genomes (MAGs).</title>
        <authorList>
            <person name="Tran P."/>
        </authorList>
    </citation>
    <scope>NUCLEOTIDE SEQUENCE</scope>
    <source>
        <strain evidence="2">K_DeepCast_150m_m2_040</strain>
    </source>
</reference>
<dbReference type="Gene3D" id="1.20.1260.10">
    <property type="match status" value="1"/>
</dbReference>
<evidence type="ECO:0000313" key="3">
    <source>
        <dbReference type="Proteomes" id="UP000779900"/>
    </source>
</evidence>
<dbReference type="InterPro" id="IPR003251">
    <property type="entry name" value="Rr_diiron-bd_dom"/>
</dbReference>
<dbReference type="GO" id="GO:0046872">
    <property type="term" value="F:metal ion binding"/>
    <property type="evidence" value="ECO:0007669"/>
    <property type="project" value="InterPro"/>
</dbReference>